<dbReference type="STRING" id="1895771.BGO89_01865"/>
<evidence type="ECO:0000313" key="5">
    <source>
        <dbReference type="Proteomes" id="UP000184233"/>
    </source>
</evidence>
<dbReference type="PANTHER" id="PTHR43757:SF14">
    <property type="entry name" value="GLYCINE CLEAVAGE T-PROTEIN FAMILY"/>
    <property type="match status" value="1"/>
</dbReference>
<dbReference type="AlphaFoldDB" id="A0A1M3L6Z4"/>
<dbReference type="Pfam" id="PF08669">
    <property type="entry name" value="GCV_T_C"/>
    <property type="match status" value="1"/>
</dbReference>
<evidence type="ECO:0008006" key="6">
    <source>
        <dbReference type="Google" id="ProtNLM"/>
    </source>
</evidence>
<name>A0A1M3L6Z4_9BACT</name>
<dbReference type="Pfam" id="PF01571">
    <property type="entry name" value="GCV_T"/>
    <property type="match status" value="1"/>
</dbReference>
<keyword evidence="1" id="KW-0809">Transit peptide</keyword>
<dbReference type="NCBIfam" id="TIGR03317">
    <property type="entry name" value="ygfZ_signature"/>
    <property type="match status" value="1"/>
</dbReference>
<sequence>MTYHFHPEIMNILQQARSTAAWADRTGWSWIELGGSDRLDLLNRLSTNEVANLPAGSGRQTVLLTEKARIIDVLTLCNDTERTMVLASPSQAGRIVSWLRTYTITDDVRAKDRTDVTAMIEILGPRAAAAVRDLSGMDVSTIAIAEWKSASIDGRPVTIVRMPSASELSYWIVAMREDMSSIVELLRANAGTFAELDPATDEYIRVLGGQGRLGHEWSDAYNPLEAGLLHLTSFTKGCYIGQEVVARLDSYNKVKQRIMGLHSQAALAVGDEVMADGAVIGRVTSVVPSCDGGARFALAYVRGEHAHPETTLAIRGAAGDVTAVQSLLPMQDPSCPS</sequence>
<dbReference type="Gene3D" id="3.30.1360.120">
    <property type="entry name" value="Probable tRNA modification gtpase trme, domain 1"/>
    <property type="match status" value="1"/>
</dbReference>
<dbReference type="InterPro" id="IPR028896">
    <property type="entry name" value="GcvT/YgfZ/DmdA"/>
</dbReference>
<dbReference type="Proteomes" id="UP000184233">
    <property type="component" value="Unassembled WGS sequence"/>
</dbReference>
<evidence type="ECO:0000259" key="2">
    <source>
        <dbReference type="Pfam" id="PF01571"/>
    </source>
</evidence>
<gene>
    <name evidence="4" type="ORF">BGO89_01865</name>
</gene>
<evidence type="ECO:0000313" key="4">
    <source>
        <dbReference type="EMBL" id="OJX61345.1"/>
    </source>
</evidence>
<dbReference type="InterPro" id="IPR029043">
    <property type="entry name" value="GcvT/YgfZ_C"/>
</dbReference>
<evidence type="ECO:0000256" key="1">
    <source>
        <dbReference type="ARBA" id="ARBA00022946"/>
    </source>
</evidence>
<dbReference type="InterPro" id="IPR027266">
    <property type="entry name" value="TrmE/GcvT-like"/>
</dbReference>
<accession>A0A1M3L6Z4</accession>
<dbReference type="EMBL" id="MKVH01000002">
    <property type="protein sequence ID" value="OJX61345.1"/>
    <property type="molecule type" value="Genomic_DNA"/>
</dbReference>
<feature type="domain" description="Aminomethyltransferase C-terminal" evidence="3">
    <location>
        <begin position="258"/>
        <end position="330"/>
    </location>
</feature>
<dbReference type="InterPro" id="IPR006222">
    <property type="entry name" value="GCVT_N"/>
</dbReference>
<dbReference type="SUPFAM" id="SSF103025">
    <property type="entry name" value="Folate-binding domain"/>
    <property type="match status" value="1"/>
</dbReference>
<proteinExistence type="predicted"/>
<organism evidence="4 5">
    <name type="scientific">Candidatus Kapaibacterium thiocyanatum</name>
    <dbReference type="NCBI Taxonomy" id="1895771"/>
    <lineage>
        <taxon>Bacteria</taxon>
        <taxon>Pseudomonadati</taxon>
        <taxon>Candidatus Kapaibacteriota</taxon>
        <taxon>Candidatus Kapaibacteriia</taxon>
        <taxon>Candidatus Kapaibacteriales</taxon>
        <taxon>Candidatus Kapaibacteriaceae</taxon>
        <taxon>Candidatus Kapaibacterium</taxon>
    </lineage>
</organism>
<dbReference type="InterPro" id="IPR017703">
    <property type="entry name" value="YgfZ/GCV_T_CS"/>
</dbReference>
<dbReference type="SUPFAM" id="SSF101790">
    <property type="entry name" value="Aminomethyltransferase beta-barrel domain"/>
    <property type="match status" value="1"/>
</dbReference>
<dbReference type="PIRSF" id="PIRSF006487">
    <property type="entry name" value="GcvT"/>
    <property type="match status" value="1"/>
</dbReference>
<reference evidence="4 5" key="1">
    <citation type="submission" date="2016-09" db="EMBL/GenBank/DDBJ databases">
        <title>Genome-resolved meta-omics ties microbial dynamics to process performance in biotechnology for thiocyanate degradation.</title>
        <authorList>
            <person name="Kantor R.S."/>
            <person name="Huddy R.J."/>
            <person name="Iyer R."/>
            <person name="Thomas B.C."/>
            <person name="Brown C.T."/>
            <person name="Anantharaman K."/>
            <person name="Tringe S."/>
            <person name="Hettich R.L."/>
            <person name="Harrison S.T."/>
            <person name="Banfield J.F."/>
        </authorList>
    </citation>
    <scope>NUCLEOTIDE SEQUENCE [LARGE SCALE GENOMIC DNA]</scope>
    <source>
        <strain evidence="4">59-99</strain>
    </source>
</reference>
<protein>
    <recommendedName>
        <fullName evidence="6">Aminomethyltransferase folate-binding domain-containing protein</fullName>
    </recommendedName>
</protein>
<dbReference type="PANTHER" id="PTHR43757">
    <property type="entry name" value="AMINOMETHYLTRANSFERASE"/>
    <property type="match status" value="1"/>
</dbReference>
<comment type="caution">
    <text evidence="4">The sequence shown here is derived from an EMBL/GenBank/DDBJ whole genome shotgun (WGS) entry which is preliminary data.</text>
</comment>
<dbReference type="InterPro" id="IPR013977">
    <property type="entry name" value="GcvT_C"/>
</dbReference>
<feature type="domain" description="GCVT N-terminal" evidence="2">
    <location>
        <begin position="14"/>
        <end position="236"/>
    </location>
</feature>
<evidence type="ECO:0000259" key="3">
    <source>
        <dbReference type="Pfam" id="PF08669"/>
    </source>
</evidence>